<reference evidence="1" key="2">
    <citation type="submission" date="2013-04" db="UniProtKB">
        <authorList>
            <consortium name="EnsemblPlants"/>
        </authorList>
    </citation>
    <scope>IDENTIFICATION</scope>
</reference>
<protein>
    <submittedName>
        <fullName evidence="1">Uncharacterized protein</fullName>
    </submittedName>
</protein>
<accession>J3KZ18</accession>
<evidence type="ECO:0000313" key="1">
    <source>
        <dbReference type="EnsemblPlants" id="OB01G22240.1"/>
    </source>
</evidence>
<dbReference type="OMA" id="DKDDRFC"/>
<reference evidence="1" key="1">
    <citation type="journal article" date="2013" name="Nat. Commun.">
        <title>Whole-genome sequencing of Oryza brachyantha reveals mechanisms underlying Oryza genome evolution.</title>
        <authorList>
            <person name="Chen J."/>
            <person name="Huang Q."/>
            <person name="Gao D."/>
            <person name="Wang J."/>
            <person name="Lang Y."/>
            <person name="Liu T."/>
            <person name="Li B."/>
            <person name="Bai Z."/>
            <person name="Luis Goicoechea J."/>
            <person name="Liang C."/>
            <person name="Chen C."/>
            <person name="Zhang W."/>
            <person name="Sun S."/>
            <person name="Liao Y."/>
            <person name="Zhang X."/>
            <person name="Yang L."/>
            <person name="Song C."/>
            <person name="Wang M."/>
            <person name="Shi J."/>
            <person name="Liu G."/>
            <person name="Liu J."/>
            <person name="Zhou H."/>
            <person name="Zhou W."/>
            <person name="Yu Q."/>
            <person name="An N."/>
            <person name="Chen Y."/>
            <person name="Cai Q."/>
            <person name="Wang B."/>
            <person name="Liu B."/>
            <person name="Min J."/>
            <person name="Huang Y."/>
            <person name="Wu H."/>
            <person name="Li Z."/>
            <person name="Zhang Y."/>
            <person name="Yin Y."/>
            <person name="Song W."/>
            <person name="Jiang J."/>
            <person name="Jackson S.A."/>
            <person name="Wing R.A."/>
            <person name="Wang J."/>
            <person name="Chen M."/>
        </authorList>
    </citation>
    <scope>NUCLEOTIDE SEQUENCE [LARGE SCALE GENOMIC DNA]</scope>
    <source>
        <strain evidence="1">cv. IRGC 101232</strain>
    </source>
</reference>
<dbReference type="Gramene" id="OB01G22240.1">
    <property type="protein sequence ID" value="OB01G22240.1"/>
    <property type="gene ID" value="OB01G22240"/>
</dbReference>
<dbReference type="HOGENOM" id="CLU_2982349_0_0_1"/>
<sequence>MEDDKDDRFCYNGANKSLCSCTLKRKGRDAAIMLKIIWFDDEAVALDLPMGINGTQKSHLKLLVHASIWKPS</sequence>
<proteinExistence type="predicted"/>
<keyword evidence="2" id="KW-1185">Reference proteome</keyword>
<name>J3KZ18_ORYBR</name>
<organism evidence="1">
    <name type="scientific">Oryza brachyantha</name>
    <name type="common">malo sina</name>
    <dbReference type="NCBI Taxonomy" id="4533"/>
    <lineage>
        <taxon>Eukaryota</taxon>
        <taxon>Viridiplantae</taxon>
        <taxon>Streptophyta</taxon>
        <taxon>Embryophyta</taxon>
        <taxon>Tracheophyta</taxon>
        <taxon>Spermatophyta</taxon>
        <taxon>Magnoliopsida</taxon>
        <taxon>Liliopsida</taxon>
        <taxon>Poales</taxon>
        <taxon>Poaceae</taxon>
        <taxon>BOP clade</taxon>
        <taxon>Oryzoideae</taxon>
        <taxon>Oryzeae</taxon>
        <taxon>Oryzinae</taxon>
        <taxon>Oryza</taxon>
    </lineage>
</organism>
<dbReference type="AlphaFoldDB" id="J3KZ18"/>
<dbReference type="EnsemblPlants" id="OB01G22240.1">
    <property type="protein sequence ID" value="OB01G22240.1"/>
    <property type="gene ID" value="OB01G22240"/>
</dbReference>
<dbReference type="Proteomes" id="UP000006038">
    <property type="component" value="Chromosome 1"/>
</dbReference>
<evidence type="ECO:0000313" key="2">
    <source>
        <dbReference type="Proteomes" id="UP000006038"/>
    </source>
</evidence>